<dbReference type="AlphaFoldDB" id="X6NRJ8"/>
<dbReference type="Proteomes" id="UP000023152">
    <property type="component" value="Unassembled WGS sequence"/>
</dbReference>
<evidence type="ECO:0000256" key="1">
    <source>
        <dbReference type="SAM" id="MobiDB-lite"/>
    </source>
</evidence>
<protein>
    <submittedName>
        <fullName evidence="2">Uncharacterized protein</fullName>
    </submittedName>
</protein>
<comment type="caution">
    <text evidence="2">The sequence shown here is derived from an EMBL/GenBank/DDBJ whole genome shotgun (WGS) entry which is preliminary data.</text>
</comment>
<keyword evidence="3" id="KW-1185">Reference proteome</keyword>
<proteinExistence type="predicted"/>
<organism evidence="2 3">
    <name type="scientific">Reticulomyxa filosa</name>
    <dbReference type="NCBI Taxonomy" id="46433"/>
    <lineage>
        <taxon>Eukaryota</taxon>
        <taxon>Sar</taxon>
        <taxon>Rhizaria</taxon>
        <taxon>Retaria</taxon>
        <taxon>Foraminifera</taxon>
        <taxon>Monothalamids</taxon>
        <taxon>Reticulomyxidae</taxon>
        <taxon>Reticulomyxa</taxon>
    </lineage>
</organism>
<evidence type="ECO:0000313" key="3">
    <source>
        <dbReference type="Proteomes" id="UP000023152"/>
    </source>
</evidence>
<evidence type="ECO:0000313" key="2">
    <source>
        <dbReference type="EMBL" id="ETO28651.1"/>
    </source>
</evidence>
<dbReference type="EMBL" id="ASPP01006546">
    <property type="protein sequence ID" value="ETO28651.1"/>
    <property type="molecule type" value="Genomic_DNA"/>
</dbReference>
<accession>X6NRJ8</accession>
<feature type="compositionally biased region" description="Basic residues" evidence="1">
    <location>
        <begin position="206"/>
        <end position="220"/>
    </location>
</feature>
<name>X6NRJ8_RETFI</name>
<feature type="region of interest" description="Disordered" evidence="1">
    <location>
        <begin position="158"/>
        <end position="220"/>
    </location>
</feature>
<feature type="compositionally biased region" description="Basic and acidic residues" evidence="1">
    <location>
        <begin position="192"/>
        <end position="205"/>
    </location>
</feature>
<sequence length="220" mass="26194">MFVFRLRVEPDNKDDLKNLLLELDNEERAAINTKKKLHRYNPNTRKYVTEFMGDRMLRLMQERDESGRMIKNTHQYGKLYEQWQNESKRKIGVIGEVETSLPKVSAFVANDTESGWNFFADTDKDKQVESSSTDAPVSIVHQSLKGLGLPKFRHIKGTPLEDARSRAKKRRETLKNELKSKEKIKQQRVGKMKREQFQKWWEKNKDRVKKRKSLRRKRPF</sequence>
<reference evidence="2 3" key="1">
    <citation type="journal article" date="2013" name="Curr. Biol.">
        <title>The Genome of the Foraminiferan Reticulomyxa filosa.</title>
        <authorList>
            <person name="Glockner G."/>
            <person name="Hulsmann N."/>
            <person name="Schleicher M."/>
            <person name="Noegel A.A."/>
            <person name="Eichinger L."/>
            <person name="Gallinger C."/>
            <person name="Pawlowski J."/>
            <person name="Sierra R."/>
            <person name="Euteneuer U."/>
            <person name="Pillet L."/>
            <person name="Moustafa A."/>
            <person name="Platzer M."/>
            <person name="Groth M."/>
            <person name="Szafranski K."/>
            <person name="Schliwa M."/>
        </authorList>
    </citation>
    <scope>NUCLEOTIDE SEQUENCE [LARGE SCALE GENOMIC DNA]</scope>
</reference>
<gene>
    <name evidence="2" type="ORF">RFI_08479</name>
</gene>
<feature type="compositionally biased region" description="Basic and acidic residues" evidence="1">
    <location>
        <begin position="173"/>
        <end position="185"/>
    </location>
</feature>